<reference evidence="2 3" key="1">
    <citation type="submission" date="2012-07" db="EMBL/GenBank/DDBJ databases">
        <title>Draft genome sequence of Desulfovibrio magneticus str. Maddingley MBC34 obtained from a metagenomic sequence of a methanogenic enrichment isolated from coal-seam formation water in Victoria, Australia.</title>
        <authorList>
            <person name="Greenfield P."/>
            <person name="Hendry P."/>
            <person name="Li D."/>
            <person name="Rosewarne C.P."/>
            <person name="Tran-Dinh N."/>
            <person name="Elbourne L.D.H."/>
            <person name="Paulsen I.T."/>
            <person name="Midgley D.J."/>
        </authorList>
    </citation>
    <scope>NUCLEOTIDE SEQUENCE [LARGE SCALE GENOMIC DNA]</scope>
    <source>
        <strain evidence="3">Maddingley MBC34</strain>
    </source>
</reference>
<accession>K6GMG6</accession>
<feature type="chain" id="PRO_5003891402" description="Outer membrane homotrimeric porin" evidence="1">
    <location>
        <begin position="24"/>
        <end position="494"/>
    </location>
</feature>
<evidence type="ECO:0000313" key="3">
    <source>
        <dbReference type="Proteomes" id="UP000006272"/>
    </source>
</evidence>
<evidence type="ECO:0000256" key="1">
    <source>
        <dbReference type="SAM" id="SignalP"/>
    </source>
</evidence>
<dbReference type="EMBL" id="ALAO01000285">
    <property type="protein sequence ID" value="EKO38145.1"/>
    <property type="molecule type" value="Genomic_DNA"/>
</dbReference>
<comment type="caution">
    <text evidence="2">The sequence shown here is derived from an EMBL/GenBank/DDBJ whole genome shotgun (WGS) entry which is preliminary data.</text>
</comment>
<dbReference type="AlphaFoldDB" id="K6GMG6"/>
<dbReference type="PATRIC" id="fig|1206767.3.peg.3110"/>
<name>K6GMG6_9BACT</name>
<evidence type="ECO:0000313" key="2">
    <source>
        <dbReference type="EMBL" id="EKO38145.1"/>
    </source>
</evidence>
<dbReference type="NCBIfam" id="NF033939">
    <property type="entry name" value="DESULF_POR1"/>
    <property type="match status" value="1"/>
</dbReference>
<proteinExistence type="predicted"/>
<keyword evidence="1" id="KW-0732">Signal</keyword>
<protein>
    <recommendedName>
        <fullName evidence="4">Outer membrane homotrimeric porin</fullName>
    </recommendedName>
</protein>
<evidence type="ECO:0008006" key="4">
    <source>
        <dbReference type="Google" id="ProtNLM"/>
    </source>
</evidence>
<sequence>MKRILTIALIAVFALGAFASAQAATEVKMTGDARIYGVFFAEHNYTGWNNASWTSNTPTYSKAGTKTEDRFEIWERFRLRSDFVASEAVKFRLGIKVEDTWGHGTLTAANPEVAIAVYQAYLQFKLPGCDNIEVTAGLQDIDLPISKMFYGNPVFGGDRIAALTVNAPVIDKTLSVLAGFGRLIDTNRTYDTTTTQVADELDAYFLALPITLDGFKATPWGMLAVAGKRAGYFTTGASTFGSQGYAENLLSAGTFAAPALWKNDQNAYWWAGGAFEVTALDPVKFYADVIYGAGAMSDRKKSNRQGWFIDFGVEYTGWDVLTPKVFGWWSTGEDGSTRNGSERMPQIRPNWGPGNSFLFDDSQELAKNSNMGMNPVGAMGLGASLDNMTFIEKLTHRLTYTYMRGNNSPNAIRALNTAMGSNPYFVMGRDLTTNEYAMGVNFDTKYMIYENLAAVMETGWAHGQFQTSVWGHRLAEKSREGDAWKVAFGLTYKF</sequence>
<dbReference type="InterPro" id="IPR059232">
    <property type="entry name" value="Porin_put"/>
</dbReference>
<feature type="signal peptide" evidence="1">
    <location>
        <begin position="1"/>
        <end position="23"/>
    </location>
</feature>
<organism evidence="2 3">
    <name type="scientific">Solidesulfovibrio magneticus str. Maddingley MBC34</name>
    <dbReference type="NCBI Taxonomy" id="1206767"/>
    <lineage>
        <taxon>Bacteria</taxon>
        <taxon>Pseudomonadati</taxon>
        <taxon>Thermodesulfobacteriota</taxon>
        <taxon>Desulfovibrionia</taxon>
        <taxon>Desulfovibrionales</taxon>
        <taxon>Desulfovibrionaceae</taxon>
        <taxon>Solidesulfovibrio</taxon>
    </lineage>
</organism>
<gene>
    <name evidence="2" type="ORF">B193_3167</name>
</gene>
<dbReference type="Proteomes" id="UP000006272">
    <property type="component" value="Unassembled WGS sequence"/>
</dbReference>